<gene>
    <name evidence="3" type="ORF">C8F04DRAFT_1235038</name>
</gene>
<evidence type="ECO:0000256" key="1">
    <source>
        <dbReference type="ARBA" id="ARBA00022737"/>
    </source>
</evidence>
<evidence type="ECO:0000313" key="4">
    <source>
        <dbReference type="Proteomes" id="UP001218188"/>
    </source>
</evidence>
<dbReference type="Proteomes" id="UP001218188">
    <property type="component" value="Unassembled WGS sequence"/>
</dbReference>
<dbReference type="AlphaFoldDB" id="A0AAD6SSW0"/>
<dbReference type="InterPro" id="IPR035892">
    <property type="entry name" value="C2_domain_sf"/>
</dbReference>
<dbReference type="Gene3D" id="2.60.40.150">
    <property type="entry name" value="C2 domain"/>
    <property type="match status" value="1"/>
</dbReference>
<accession>A0AAD6SSW0</accession>
<dbReference type="SUPFAM" id="SSF52540">
    <property type="entry name" value="P-loop containing nucleoside triphosphate hydrolases"/>
    <property type="match status" value="1"/>
</dbReference>
<keyword evidence="1" id="KW-0677">Repeat</keyword>
<evidence type="ECO:0000259" key="2">
    <source>
        <dbReference type="Pfam" id="PF24883"/>
    </source>
</evidence>
<comment type="caution">
    <text evidence="3">The sequence shown here is derived from an EMBL/GenBank/DDBJ whole genome shotgun (WGS) entry which is preliminary data.</text>
</comment>
<dbReference type="InterPro" id="IPR056884">
    <property type="entry name" value="NPHP3-like_N"/>
</dbReference>
<dbReference type="EMBL" id="JARJCM010000068">
    <property type="protein sequence ID" value="KAJ7033060.1"/>
    <property type="molecule type" value="Genomic_DNA"/>
</dbReference>
<feature type="non-terminal residue" evidence="3">
    <location>
        <position position="411"/>
    </location>
</feature>
<feature type="domain" description="Nephrocystin 3-like N-terminal" evidence="2">
    <location>
        <begin position="360"/>
        <end position="404"/>
    </location>
</feature>
<evidence type="ECO:0000313" key="3">
    <source>
        <dbReference type="EMBL" id="KAJ7033060.1"/>
    </source>
</evidence>
<dbReference type="InterPro" id="IPR027417">
    <property type="entry name" value="P-loop_NTPase"/>
</dbReference>
<keyword evidence="4" id="KW-1185">Reference proteome</keyword>
<dbReference type="Pfam" id="PF24883">
    <property type="entry name" value="NPHP3_N"/>
    <property type="match status" value="1"/>
</dbReference>
<protein>
    <recommendedName>
        <fullName evidence="2">Nephrocystin 3-like N-terminal domain-containing protein</fullName>
    </recommendedName>
</protein>
<sequence>MSSVHSLLVQSADGILWKPGPLHRKKPKFYVVIYRDGVEIQRTSSARGEPIPKWDHISTISADSRSAGMSLRLFHHSFLGDTCLGAVDTDISTLVDLCGSGSDAKVVKLDLIGVENEWKGKPMGTLSVSLMTPRAGAALAIDEVQKNLGNLGPGGSTSAFVTAGGVIEQAVPIASGFGPTLLSVVSKLEIIVNIGDELAAIHPYANIAWKVLTFVYKAAKQQQEADEKLLDLVKTMDEVYSFVGDIDFVTQKIKSVEDKALAILKQTVECALFIQEYTAHGFSNRTVRTTLNHADKQIEKLVAALHDLKRSFEGDLIVQSLFVSAKVLDVVERLDQSDMLKKLNPGDMNATSRTLCLAGTRRKILDDITEWLTVPSVSGNILWLSGVAGSGKSTISTTIAESLRGLERLGA</sequence>
<name>A0AAD6SSW0_9AGAR</name>
<reference evidence="3" key="1">
    <citation type="submission" date="2023-03" db="EMBL/GenBank/DDBJ databases">
        <title>Massive genome expansion in bonnet fungi (Mycena s.s.) driven by repeated elements and novel gene families across ecological guilds.</title>
        <authorList>
            <consortium name="Lawrence Berkeley National Laboratory"/>
            <person name="Harder C.B."/>
            <person name="Miyauchi S."/>
            <person name="Viragh M."/>
            <person name="Kuo A."/>
            <person name="Thoen E."/>
            <person name="Andreopoulos B."/>
            <person name="Lu D."/>
            <person name="Skrede I."/>
            <person name="Drula E."/>
            <person name="Henrissat B."/>
            <person name="Morin E."/>
            <person name="Kohler A."/>
            <person name="Barry K."/>
            <person name="LaButti K."/>
            <person name="Morin E."/>
            <person name="Salamov A."/>
            <person name="Lipzen A."/>
            <person name="Mereny Z."/>
            <person name="Hegedus B."/>
            <person name="Baldrian P."/>
            <person name="Stursova M."/>
            <person name="Weitz H."/>
            <person name="Taylor A."/>
            <person name="Grigoriev I.V."/>
            <person name="Nagy L.G."/>
            <person name="Martin F."/>
            <person name="Kauserud H."/>
        </authorList>
    </citation>
    <scope>NUCLEOTIDE SEQUENCE</scope>
    <source>
        <strain evidence="3">CBHHK200</strain>
    </source>
</reference>
<organism evidence="3 4">
    <name type="scientific">Mycena alexandri</name>
    <dbReference type="NCBI Taxonomy" id="1745969"/>
    <lineage>
        <taxon>Eukaryota</taxon>
        <taxon>Fungi</taxon>
        <taxon>Dikarya</taxon>
        <taxon>Basidiomycota</taxon>
        <taxon>Agaricomycotina</taxon>
        <taxon>Agaricomycetes</taxon>
        <taxon>Agaricomycetidae</taxon>
        <taxon>Agaricales</taxon>
        <taxon>Marasmiineae</taxon>
        <taxon>Mycenaceae</taxon>
        <taxon>Mycena</taxon>
    </lineage>
</organism>
<dbReference type="SUPFAM" id="SSF49562">
    <property type="entry name" value="C2 domain (Calcium/lipid-binding domain, CaLB)"/>
    <property type="match status" value="1"/>
</dbReference>
<proteinExistence type="predicted"/>